<protein>
    <recommendedName>
        <fullName evidence="3">GIY-YIG nuclease family protein</fullName>
    </recommendedName>
</protein>
<gene>
    <name evidence="1" type="ORF">GII31_15965</name>
</gene>
<dbReference type="EMBL" id="CP045809">
    <property type="protein sequence ID" value="QHN37639.1"/>
    <property type="molecule type" value="Genomic_DNA"/>
</dbReference>
<keyword evidence="2" id="KW-1185">Reference proteome</keyword>
<reference evidence="1" key="1">
    <citation type="journal article" date="2021" name="Nat. Microbiol.">
        <title>Cocultivation of an ultrasmall environmental parasitic bacterium with lytic ability against bacteria associated with wastewater foams.</title>
        <authorList>
            <person name="Batinovic S."/>
            <person name="Rose J.J.A."/>
            <person name="Ratcliffe J."/>
            <person name="Seviour R.J."/>
            <person name="Petrovski S."/>
        </authorList>
    </citation>
    <scope>NUCLEOTIDE SEQUENCE</scope>
    <source>
        <strain evidence="1">CON9</strain>
    </source>
</reference>
<evidence type="ECO:0000313" key="1">
    <source>
        <dbReference type="EMBL" id="QHN37639.1"/>
    </source>
</evidence>
<evidence type="ECO:0008006" key="3">
    <source>
        <dbReference type="Google" id="ProtNLM"/>
    </source>
</evidence>
<sequence>MAALQDRWVPESRVIYIGKANAGKTGRRGLHVRLSEYRRYGAGEPVAHTGGRRVWQLAGHANFLVGWREISDADAAPTESAMIAAFRDHHGRLPFANGRL</sequence>
<organism evidence="1 2">
    <name type="scientific">Gordonia pseudamarae</name>
    <dbReference type="NCBI Taxonomy" id="2831662"/>
    <lineage>
        <taxon>Bacteria</taxon>
        <taxon>Bacillati</taxon>
        <taxon>Actinomycetota</taxon>
        <taxon>Actinomycetes</taxon>
        <taxon>Mycobacteriales</taxon>
        <taxon>Gordoniaceae</taxon>
        <taxon>Gordonia</taxon>
    </lineage>
</organism>
<name>A0ABX6IP69_9ACTN</name>
<accession>A0ABX6IP69</accession>
<proteinExistence type="predicted"/>
<dbReference type="Proteomes" id="UP001059836">
    <property type="component" value="Chromosome"/>
</dbReference>
<evidence type="ECO:0000313" key="2">
    <source>
        <dbReference type="Proteomes" id="UP001059836"/>
    </source>
</evidence>